<dbReference type="Pfam" id="PF16126">
    <property type="entry name" value="DUF4838"/>
    <property type="match status" value="1"/>
</dbReference>
<dbReference type="PANTHER" id="PTHR47406">
    <property type="entry name" value="COAGULATION FACTOR 5/8 TYPE, C-TERMINAL"/>
    <property type="match status" value="1"/>
</dbReference>
<evidence type="ECO:0008006" key="2">
    <source>
        <dbReference type="Google" id="ProtNLM"/>
    </source>
</evidence>
<dbReference type="EMBL" id="BART01027872">
    <property type="protein sequence ID" value="GAG98316.1"/>
    <property type="molecule type" value="Genomic_DNA"/>
</dbReference>
<organism evidence="1">
    <name type="scientific">marine sediment metagenome</name>
    <dbReference type="NCBI Taxonomy" id="412755"/>
    <lineage>
        <taxon>unclassified sequences</taxon>
        <taxon>metagenomes</taxon>
        <taxon>ecological metagenomes</taxon>
    </lineage>
</organism>
<reference evidence="1" key="1">
    <citation type="journal article" date="2014" name="Front. Microbiol.">
        <title>High frequency of phylogenetically diverse reductive dehalogenase-homologous genes in deep subseafloor sedimentary metagenomes.</title>
        <authorList>
            <person name="Kawai M."/>
            <person name="Futagami T."/>
            <person name="Toyoda A."/>
            <person name="Takaki Y."/>
            <person name="Nishi S."/>
            <person name="Hori S."/>
            <person name="Arai W."/>
            <person name="Tsubouchi T."/>
            <person name="Morono Y."/>
            <person name="Uchiyama I."/>
            <person name="Ito T."/>
            <person name="Fujiyama A."/>
            <person name="Inagaki F."/>
            <person name="Takami H."/>
        </authorList>
    </citation>
    <scope>NUCLEOTIDE SEQUENCE</scope>
    <source>
        <strain evidence="1">Expedition CK06-06</strain>
    </source>
</reference>
<accession>X1DPF9</accession>
<comment type="caution">
    <text evidence="1">The sequence shown here is derived from an EMBL/GenBank/DDBJ whole genome shotgun (WGS) entry which is preliminary data.</text>
</comment>
<gene>
    <name evidence="1" type="ORF">S01H4_49291</name>
</gene>
<dbReference type="AlphaFoldDB" id="X1DPF9"/>
<evidence type="ECO:0000313" key="1">
    <source>
        <dbReference type="EMBL" id="GAG98316.1"/>
    </source>
</evidence>
<sequence length="274" mass="31368">VIAENAKKWLKGTDAPLVAIEQGDFSKFCECPQCRESVKKYGHSGTLIRFVNQVAREIKKDYPDILVTTLAYQFTSHVPLDTKADENIVIRYAPIEACVYHNFRDGNYNREDFNVHGKMKGWVDISSRVWVWYYAEAQPLQIRPDMHAWSGNFKLMRDTGVRGVSTQTRVGTGKRIFLGDLRNYILARLTWDPDYDVKKGIKEFTRAVYGDAAYEMALYAQMVSDEKSYTGIYNYPKPMSRYSGFHTGAGGSTMAVFNRDKLEELDALFDRAEA</sequence>
<feature type="non-terminal residue" evidence="1">
    <location>
        <position position="1"/>
    </location>
</feature>
<name>X1DPF9_9ZZZZ</name>
<dbReference type="InterPro" id="IPR032287">
    <property type="entry name" value="DUF4838"/>
</dbReference>
<proteinExistence type="predicted"/>
<dbReference type="PANTHER" id="PTHR47406:SF2">
    <property type="entry name" value="ALPHA GLUCURONIDASE N-TERMINAL DOMAIN-CONTAINING PROTEIN"/>
    <property type="match status" value="1"/>
</dbReference>
<protein>
    <recommendedName>
        <fullName evidence="2">DUF4838 domain-containing protein</fullName>
    </recommendedName>
</protein>
<feature type="non-terminal residue" evidence="1">
    <location>
        <position position="274"/>
    </location>
</feature>